<evidence type="ECO:0000256" key="7">
    <source>
        <dbReference type="ARBA" id="ARBA00022777"/>
    </source>
</evidence>
<comment type="subcellular location">
    <subcellularLocation>
        <location evidence="1">Cytoplasm</location>
    </subcellularLocation>
</comment>
<evidence type="ECO:0000313" key="13">
    <source>
        <dbReference type="Proteomes" id="UP000549066"/>
    </source>
</evidence>
<dbReference type="GO" id="GO:0016301">
    <property type="term" value="F:kinase activity"/>
    <property type="evidence" value="ECO:0007669"/>
    <property type="project" value="UniProtKB-KW"/>
</dbReference>
<keyword evidence="3" id="KW-0963">Cytoplasm</keyword>
<proteinExistence type="predicted"/>
<dbReference type="AlphaFoldDB" id="A0A852WQU7"/>
<evidence type="ECO:0000256" key="4">
    <source>
        <dbReference type="ARBA" id="ARBA00022553"/>
    </source>
</evidence>
<dbReference type="Proteomes" id="UP000549066">
    <property type="component" value="Unassembled WGS sequence"/>
</dbReference>
<comment type="caution">
    <text evidence="12">The sequence shown here is derived from an EMBL/GenBank/DDBJ whole genome shotgun (WGS) entry which is preliminary data.</text>
</comment>
<evidence type="ECO:0000256" key="9">
    <source>
        <dbReference type="ARBA" id="ARBA00041175"/>
    </source>
</evidence>
<dbReference type="Gene3D" id="3.40.930.10">
    <property type="entry name" value="Mannitol-specific EII, Chain A"/>
    <property type="match status" value="1"/>
</dbReference>
<dbReference type="EMBL" id="JACCFI010000001">
    <property type="protein sequence ID" value="NYG20552.1"/>
    <property type="molecule type" value="Genomic_DNA"/>
</dbReference>
<feature type="domain" description="PTS EIIA type-2" evidence="11">
    <location>
        <begin position="4"/>
        <end position="147"/>
    </location>
</feature>
<evidence type="ECO:0000313" key="12">
    <source>
        <dbReference type="EMBL" id="NYG20552.1"/>
    </source>
</evidence>
<evidence type="ECO:0000256" key="5">
    <source>
        <dbReference type="ARBA" id="ARBA00022679"/>
    </source>
</evidence>
<evidence type="ECO:0000256" key="1">
    <source>
        <dbReference type="ARBA" id="ARBA00004496"/>
    </source>
</evidence>
<accession>A0A852WQU7</accession>
<evidence type="ECO:0000256" key="10">
    <source>
        <dbReference type="ARBA" id="ARBA00042072"/>
    </source>
</evidence>
<keyword evidence="4" id="KW-0597">Phosphoprotein</keyword>
<dbReference type="GO" id="GO:0009401">
    <property type="term" value="P:phosphoenolpyruvate-dependent sugar phosphotransferase system"/>
    <property type="evidence" value="ECO:0007669"/>
    <property type="project" value="UniProtKB-KW"/>
</dbReference>
<comment type="function">
    <text evidence="8">The phosphoenolpyruvate-dependent sugar phosphotransferase system (sugar PTS), a major carbohydrate active transport system, catalyzes the phosphorylation of incoming sugar substrates concomitantly with their translocation across the cell membrane. The enzyme II UlaABC PTS system is involved in ascorbate transport.</text>
</comment>
<dbReference type="RefSeq" id="WP_179550658.1">
    <property type="nucleotide sequence ID" value="NZ_JACCFI010000001.1"/>
</dbReference>
<dbReference type="PROSITE" id="PS51094">
    <property type="entry name" value="PTS_EIIA_TYPE_2"/>
    <property type="match status" value="1"/>
</dbReference>
<dbReference type="InterPro" id="IPR051351">
    <property type="entry name" value="Ascorbate-PTS_EIIA_comp"/>
</dbReference>
<keyword evidence="7" id="KW-0418">Kinase</keyword>
<evidence type="ECO:0000259" key="11">
    <source>
        <dbReference type="PROSITE" id="PS51094"/>
    </source>
</evidence>
<dbReference type="CDD" id="cd00211">
    <property type="entry name" value="PTS_IIA_fru"/>
    <property type="match status" value="1"/>
</dbReference>
<sequence>MTLPPLPDEAIVIKAHVDDWRAAVREAGRALVRSGSTRSEYADRMIAVIEEFGAYVVIAPGLALAHARPGPDVRREGLAVVTLAEPVPFGHPHNDPVRVVVGLAVSNAEEHVASVARLANAFNDSGIVGRMARAETADELRALLGFDGAAEAEA</sequence>
<reference evidence="12 13" key="1">
    <citation type="submission" date="2020-07" db="EMBL/GenBank/DDBJ databases">
        <title>Sequencing the genomes of 1000 actinobacteria strains.</title>
        <authorList>
            <person name="Klenk H.-P."/>
        </authorList>
    </citation>
    <scope>NUCLEOTIDE SEQUENCE [LARGE SCALE GENOMIC DNA]</scope>
    <source>
        <strain evidence="12 13">DSM 8598</strain>
    </source>
</reference>
<keyword evidence="13" id="KW-1185">Reference proteome</keyword>
<evidence type="ECO:0000256" key="8">
    <source>
        <dbReference type="ARBA" id="ARBA00037387"/>
    </source>
</evidence>
<gene>
    <name evidence="12" type="ORF">BJY17_001299</name>
</gene>
<dbReference type="SUPFAM" id="SSF55804">
    <property type="entry name" value="Phoshotransferase/anion transport protein"/>
    <property type="match status" value="1"/>
</dbReference>
<protein>
    <recommendedName>
        <fullName evidence="9">Ascorbate-specific PTS system EIIA component</fullName>
    </recommendedName>
    <alternativeName>
        <fullName evidence="10">Ascorbate-specific phosphotransferase enzyme IIA component</fullName>
    </alternativeName>
</protein>
<name>A0A852WQU7_9MICO</name>
<keyword evidence="6" id="KW-0598">Phosphotransferase system</keyword>
<dbReference type="Pfam" id="PF00359">
    <property type="entry name" value="PTS_EIIA_2"/>
    <property type="match status" value="1"/>
</dbReference>
<dbReference type="InterPro" id="IPR016152">
    <property type="entry name" value="PTrfase/Anion_transptr"/>
</dbReference>
<keyword evidence="5" id="KW-0808">Transferase</keyword>
<organism evidence="12 13">
    <name type="scientific">Agromyces hippuratus</name>
    <dbReference type="NCBI Taxonomy" id="286438"/>
    <lineage>
        <taxon>Bacteria</taxon>
        <taxon>Bacillati</taxon>
        <taxon>Actinomycetota</taxon>
        <taxon>Actinomycetes</taxon>
        <taxon>Micrococcales</taxon>
        <taxon>Microbacteriaceae</taxon>
        <taxon>Agromyces</taxon>
    </lineage>
</organism>
<keyword evidence="2" id="KW-0813">Transport</keyword>
<evidence type="ECO:0000256" key="2">
    <source>
        <dbReference type="ARBA" id="ARBA00022448"/>
    </source>
</evidence>
<dbReference type="PANTHER" id="PTHR36203">
    <property type="entry name" value="ASCORBATE-SPECIFIC PTS SYSTEM EIIA COMPONENT"/>
    <property type="match status" value="1"/>
</dbReference>
<evidence type="ECO:0000256" key="3">
    <source>
        <dbReference type="ARBA" id="ARBA00022490"/>
    </source>
</evidence>
<dbReference type="InterPro" id="IPR002178">
    <property type="entry name" value="PTS_EIIA_type-2_dom"/>
</dbReference>
<evidence type="ECO:0000256" key="6">
    <source>
        <dbReference type="ARBA" id="ARBA00022683"/>
    </source>
</evidence>
<dbReference type="PANTHER" id="PTHR36203:SF1">
    <property type="entry name" value="ASCORBATE-SPECIFIC PTS SYSTEM EIIA COMPONENT"/>
    <property type="match status" value="1"/>
</dbReference>
<dbReference type="GO" id="GO:0005737">
    <property type="term" value="C:cytoplasm"/>
    <property type="evidence" value="ECO:0007669"/>
    <property type="project" value="UniProtKB-SubCell"/>
</dbReference>